<proteinExistence type="predicted"/>
<organism evidence="2 3">
    <name type="scientific">Brooklawnia propionicigenes</name>
    <dbReference type="NCBI Taxonomy" id="3041175"/>
    <lineage>
        <taxon>Bacteria</taxon>
        <taxon>Bacillati</taxon>
        <taxon>Actinomycetota</taxon>
        <taxon>Actinomycetes</taxon>
        <taxon>Propionibacteriales</taxon>
        <taxon>Propionibacteriaceae</taxon>
        <taxon>Brooklawnia</taxon>
    </lineage>
</organism>
<protein>
    <submittedName>
        <fullName evidence="2">Uncharacterized protein</fullName>
    </submittedName>
</protein>
<feature type="compositionally biased region" description="Basic and acidic residues" evidence="1">
    <location>
        <begin position="14"/>
        <end position="26"/>
    </location>
</feature>
<dbReference type="AlphaFoldDB" id="A0AAN0K7P0"/>
<reference evidence="2" key="1">
    <citation type="journal article" date="2024" name="Int. J. Syst. Evol. Microbiol.">
        <title>Brooklawnia propionicigenes sp. nov., a facultatively anaerobic, propionate-producing bacterium isolated from a methanogenic reactor treating waste from cattle farms.</title>
        <authorList>
            <person name="Akita Y."/>
            <person name="Ueki A."/>
            <person name="Tonouchi A."/>
            <person name="Sugawara Y."/>
            <person name="Honma S."/>
            <person name="Kaku N."/>
            <person name="Ueki K."/>
        </authorList>
    </citation>
    <scope>NUCLEOTIDE SEQUENCE</scope>
    <source>
        <strain evidence="2">SH051</strain>
    </source>
</reference>
<feature type="region of interest" description="Disordered" evidence="1">
    <location>
        <begin position="47"/>
        <end position="73"/>
    </location>
</feature>
<name>A0AAN0K7P0_9ACTN</name>
<dbReference type="KEGG" id="broo:brsh051_09970"/>
<gene>
    <name evidence="2" type="ORF">brsh051_09970</name>
</gene>
<evidence type="ECO:0000313" key="3">
    <source>
        <dbReference type="Proteomes" id="UP001431656"/>
    </source>
</evidence>
<evidence type="ECO:0000313" key="2">
    <source>
        <dbReference type="EMBL" id="BEH01716.1"/>
    </source>
</evidence>
<accession>A0AAN0K7P0</accession>
<feature type="compositionally biased region" description="Polar residues" evidence="1">
    <location>
        <begin position="63"/>
        <end position="73"/>
    </location>
</feature>
<feature type="compositionally biased region" description="Low complexity" evidence="1">
    <location>
        <begin position="51"/>
        <end position="62"/>
    </location>
</feature>
<sequence>MPPPGAVARHASHRVGDHLVPDDVGGKKRGTVPRPPALVEAITVPGQVRRSNSTLTPLTNTSAGLSDSPSAVV</sequence>
<dbReference type="Proteomes" id="UP001431656">
    <property type="component" value="Chromosome"/>
</dbReference>
<keyword evidence="3" id="KW-1185">Reference proteome</keyword>
<feature type="region of interest" description="Disordered" evidence="1">
    <location>
        <begin position="1"/>
        <end position="33"/>
    </location>
</feature>
<dbReference type="EMBL" id="AP028056">
    <property type="protein sequence ID" value="BEH01716.1"/>
    <property type="molecule type" value="Genomic_DNA"/>
</dbReference>
<evidence type="ECO:0000256" key="1">
    <source>
        <dbReference type="SAM" id="MobiDB-lite"/>
    </source>
</evidence>